<reference evidence="2" key="1">
    <citation type="submission" date="2020-07" db="EMBL/GenBank/DDBJ databases">
        <title>Genome sequence and genetic diversity analysis of an under-domesticated orphan crop, white fonio (Digitaria exilis).</title>
        <authorList>
            <person name="Bennetzen J.L."/>
            <person name="Chen S."/>
            <person name="Ma X."/>
            <person name="Wang X."/>
            <person name="Yssel A.E.J."/>
            <person name="Chaluvadi S.R."/>
            <person name="Johnson M."/>
            <person name="Gangashetty P."/>
            <person name="Hamidou F."/>
            <person name="Sanogo M.D."/>
            <person name="Zwaenepoel A."/>
            <person name="Wallace J."/>
            <person name="Van De Peer Y."/>
            <person name="Van Deynze A."/>
        </authorList>
    </citation>
    <scope>NUCLEOTIDE SEQUENCE</scope>
    <source>
        <tissue evidence="2">Leaves</tissue>
    </source>
</reference>
<evidence type="ECO:0000259" key="1">
    <source>
        <dbReference type="Pfam" id="PF07762"/>
    </source>
</evidence>
<gene>
    <name evidence="2" type="ORF">HU200_029109</name>
</gene>
<protein>
    <recommendedName>
        <fullName evidence="1">DUF1618 domain-containing protein</fullName>
    </recommendedName>
</protein>
<name>A0A835EUW3_9POAL</name>
<dbReference type="AlphaFoldDB" id="A0A835EUW3"/>
<evidence type="ECO:0000313" key="2">
    <source>
        <dbReference type="EMBL" id="KAF8711103.1"/>
    </source>
</evidence>
<organism evidence="2 3">
    <name type="scientific">Digitaria exilis</name>
    <dbReference type="NCBI Taxonomy" id="1010633"/>
    <lineage>
        <taxon>Eukaryota</taxon>
        <taxon>Viridiplantae</taxon>
        <taxon>Streptophyta</taxon>
        <taxon>Embryophyta</taxon>
        <taxon>Tracheophyta</taxon>
        <taxon>Spermatophyta</taxon>
        <taxon>Magnoliopsida</taxon>
        <taxon>Liliopsida</taxon>
        <taxon>Poales</taxon>
        <taxon>Poaceae</taxon>
        <taxon>PACMAD clade</taxon>
        <taxon>Panicoideae</taxon>
        <taxon>Panicodae</taxon>
        <taxon>Paniceae</taxon>
        <taxon>Anthephorinae</taxon>
        <taxon>Digitaria</taxon>
    </lineage>
</organism>
<dbReference type="EMBL" id="JACEFO010001753">
    <property type="protein sequence ID" value="KAF8711103.1"/>
    <property type="molecule type" value="Genomic_DNA"/>
</dbReference>
<dbReference type="InterPro" id="IPR011676">
    <property type="entry name" value="DUF1618"/>
</dbReference>
<feature type="domain" description="DUF1618" evidence="1">
    <location>
        <begin position="255"/>
        <end position="395"/>
    </location>
</feature>
<dbReference type="PANTHER" id="PTHR33074:SF129">
    <property type="entry name" value="DUF1618 DOMAIN-CONTAINING PROTEIN"/>
    <property type="match status" value="1"/>
</dbReference>
<dbReference type="Proteomes" id="UP000636709">
    <property type="component" value="Unassembled WGS sequence"/>
</dbReference>
<accession>A0A835EUW3</accession>
<evidence type="ECO:0000313" key="3">
    <source>
        <dbReference type="Proteomes" id="UP000636709"/>
    </source>
</evidence>
<keyword evidence="3" id="KW-1185">Reference proteome</keyword>
<comment type="caution">
    <text evidence="2">The sequence shown here is derived from an EMBL/GenBank/DDBJ whole genome shotgun (WGS) entry which is preliminary data.</text>
</comment>
<proteinExistence type="predicted"/>
<sequence>MENLTNPTPLSVTDPPAASPRWLLLDQYVNNRGSEPSIPDAKTTAASCTSTGQLFTVSFALAAPPAISTFCCEWIGDAPVGNDRRRRDFTGHDESKNLHIVAAHNGCALIEMSPPESRFCSRYDNKRDYFIYESGDGRTPPWLSLLPACYFSRQFDRDDDKRHVPTRIDKPRSLDVGNKTALLRLVDGELLVCQLEVIHENDRPNDTAELCVLRWPGRDWEMMRLDIAHHEDGGELPWSPEMDAVVPVGVRFVCWVDYNLGFFFHDVADEAFSKLVYVPLPDVPPPEQQRRLSHERPYMPYRRGLGAAGLDAVRFVSVAPRCCCGGHGKTSCERSRFAFNVTTWTLTLKKEGPMIWVNDGVLDCDELWQLPYSGCLPRVAPEYPMVSSDNPDVVCFVLCENSYVIDNADKTVWMLEVDTRRKVLLSVVLHGSGGYYADCRLPAKLCW</sequence>
<dbReference type="OrthoDB" id="596210at2759"/>
<dbReference type="PANTHER" id="PTHR33074">
    <property type="entry name" value="EXPRESSED PROTEIN-RELATED"/>
    <property type="match status" value="1"/>
</dbReference>
<dbReference type="Pfam" id="PF07762">
    <property type="entry name" value="DUF1618"/>
    <property type="match status" value="1"/>
</dbReference>